<name>A0A1M5CIF0_9CLOT</name>
<dbReference type="GO" id="GO:0032259">
    <property type="term" value="P:methylation"/>
    <property type="evidence" value="ECO:0007669"/>
    <property type="project" value="UniProtKB-KW"/>
</dbReference>
<dbReference type="PANTHER" id="PTHR20881:SF0">
    <property type="entry name" value="3-METHYL-2-OXOBUTANOATE HYDROXYMETHYLTRANSFERASE"/>
    <property type="match status" value="1"/>
</dbReference>
<dbReference type="EC" id="2.1.2.11" evidence="3"/>
<dbReference type="InterPro" id="IPR040442">
    <property type="entry name" value="Pyrv_kinase-like_dom_sf"/>
</dbReference>
<keyword evidence="6" id="KW-0489">Methyltransferase</keyword>
<comment type="subunit">
    <text evidence="2">Homodecamer; pentamer of dimers.</text>
</comment>
<dbReference type="Pfam" id="PF02548">
    <property type="entry name" value="Pantoate_transf"/>
    <property type="match status" value="1"/>
</dbReference>
<keyword evidence="4" id="KW-0566">Pantothenate biosynthesis</keyword>
<dbReference type="AlphaFoldDB" id="A0A1M5CIF0"/>
<dbReference type="Proteomes" id="UP000184245">
    <property type="component" value="Unassembled WGS sequence"/>
</dbReference>
<keyword evidence="7" id="KW-1185">Reference proteome</keyword>
<dbReference type="PANTHER" id="PTHR20881">
    <property type="entry name" value="3-METHYL-2-OXOBUTANOATE HYDROXYMETHYLTRANSFERASE"/>
    <property type="match status" value="1"/>
</dbReference>
<sequence length="287" mass="31835">MAKGAEPSLMPMSTKRTTITHLQKMKEEGKLISMVGSGNCDPLWVAACERAGVNLVRYTAPGENSAEREQNMYSHTRAIRRLAPNICLNAVMQSRSYADKYTAVKIGATLMADGADCVMPMGVTNDTLKYMSDNYIPVFGHVGCLSGWHSVWYGGYKRVGKTAEDAMKVFRQAYEYQENGMVGMTIEMSSRELTDAIAKKLRVPVIQVAAGGAADGSELVIYDLLGFQPVSTMAKHSKCYRPFFEDSIQAFAEFDADVKNQAYPAEEHGWSMEPSELEKFMDELEKI</sequence>
<organism evidence="6 7">
    <name type="scientific">Lactonifactor longoviformis DSM 17459</name>
    <dbReference type="NCBI Taxonomy" id="1122155"/>
    <lineage>
        <taxon>Bacteria</taxon>
        <taxon>Bacillati</taxon>
        <taxon>Bacillota</taxon>
        <taxon>Clostridia</taxon>
        <taxon>Eubacteriales</taxon>
        <taxon>Clostridiaceae</taxon>
        <taxon>Lactonifactor</taxon>
    </lineage>
</organism>
<dbReference type="InterPro" id="IPR003700">
    <property type="entry name" value="Pantoate_hydroxy_MeTrfase"/>
</dbReference>
<evidence type="ECO:0000256" key="5">
    <source>
        <dbReference type="ARBA" id="ARBA00022679"/>
    </source>
</evidence>
<proteinExistence type="inferred from homology"/>
<dbReference type="OrthoDB" id="9781789at2"/>
<dbReference type="Gene3D" id="3.20.20.60">
    <property type="entry name" value="Phosphoenolpyruvate-binding domains"/>
    <property type="match status" value="1"/>
</dbReference>
<comment type="similarity">
    <text evidence="1">Belongs to the PanB family.</text>
</comment>
<evidence type="ECO:0000256" key="3">
    <source>
        <dbReference type="ARBA" id="ARBA00012618"/>
    </source>
</evidence>
<dbReference type="EMBL" id="FQVI01000040">
    <property type="protein sequence ID" value="SHF54192.1"/>
    <property type="molecule type" value="Genomic_DNA"/>
</dbReference>
<evidence type="ECO:0000256" key="1">
    <source>
        <dbReference type="ARBA" id="ARBA00008676"/>
    </source>
</evidence>
<evidence type="ECO:0000313" key="7">
    <source>
        <dbReference type="Proteomes" id="UP000184245"/>
    </source>
</evidence>
<evidence type="ECO:0000313" key="6">
    <source>
        <dbReference type="EMBL" id="SHF54192.1"/>
    </source>
</evidence>
<dbReference type="GO" id="GO:0000287">
    <property type="term" value="F:magnesium ion binding"/>
    <property type="evidence" value="ECO:0007669"/>
    <property type="project" value="TreeGrafter"/>
</dbReference>
<dbReference type="InterPro" id="IPR015813">
    <property type="entry name" value="Pyrv/PenolPyrv_kinase-like_dom"/>
</dbReference>
<dbReference type="STRING" id="1122155.SAMN02745158_04155"/>
<protein>
    <recommendedName>
        <fullName evidence="3">3-methyl-2-oxobutanoate hydroxymethyltransferase</fullName>
        <ecNumber evidence="3">2.1.2.11</ecNumber>
    </recommendedName>
</protein>
<evidence type="ECO:0000256" key="2">
    <source>
        <dbReference type="ARBA" id="ARBA00011424"/>
    </source>
</evidence>
<dbReference type="RefSeq" id="WP_072854681.1">
    <property type="nucleotide sequence ID" value="NZ_FQVI01000040.1"/>
</dbReference>
<dbReference type="GO" id="GO:0003864">
    <property type="term" value="F:3-methyl-2-oxobutanoate hydroxymethyltransferase activity"/>
    <property type="evidence" value="ECO:0007669"/>
    <property type="project" value="UniProtKB-EC"/>
</dbReference>
<accession>A0A1M5CIF0</accession>
<keyword evidence="5 6" id="KW-0808">Transferase</keyword>
<evidence type="ECO:0000256" key="4">
    <source>
        <dbReference type="ARBA" id="ARBA00022655"/>
    </source>
</evidence>
<dbReference type="SUPFAM" id="SSF51621">
    <property type="entry name" value="Phosphoenolpyruvate/pyruvate domain"/>
    <property type="match status" value="1"/>
</dbReference>
<dbReference type="GO" id="GO:0008168">
    <property type="term" value="F:methyltransferase activity"/>
    <property type="evidence" value="ECO:0007669"/>
    <property type="project" value="UniProtKB-KW"/>
</dbReference>
<gene>
    <name evidence="6" type="ORF">SAMN02745158_04155</name>
</gene>
<dbReference type="GO" id="GO:0015940">
    <property type="term" value="P:pantothenate biosynthetic process"/>
    <property type="evidence" value="ECO:0007669"/>
    <property type="project" value="UniProtKB-KW"/>
</dbReference>
<reference evidence="6 7" key="1">
    <citation type="submission" date="2016-11" db="EMBL/GenBank/DDBJ databases">
        <authorList>
            <person name="Jaros S."/>
            <person name="Januszkiewicz K."/>
            <person name="Wedrychowicz H."/>
        </authorList>
    </citation>
    <scope>NUCLEOTIDE SEQUENCE [LARGE SCALE GENOMIC DNA]</scope>
    <source>
        <strain evidence="6 7">DSM 17459</strain>
    </source>
</reference>